<evidence type="ECO:0000313" key="4">
    <source>
        <dbReference type="Proteomes" id="UP000251891"/>
    </source>
</evidence>
<dbReference type="GO" id="GO:0008410">
    <property type="term" value="F:CoA-transferase activity"/>
    <property type="evidence" value="ECO:0007669"/>
    <property type="project" value="TreeGrafter"/>
</dbReference>
<comment type="caution">
    <text evidence="3">The sequence shown here is derived from an EMBL/GenBank/DDBJ whole genome shotgun (WGS) entry which is preliminary data.</text>
</comment>
<dbReference type="Pfam" id="PF02515">
    <property type="entry name" value="CoA_transf_3"/>
    <property type="match status" value="1"/>
</dbReference>
<keyword evidence="1 3" id="KW-0808">Transferase</keyword>
<evidence type="ECO:0000256" key="2">
    <source>
        <dbReference type="SAM" id="MobiDB-lite"/>
    </source>
</evidence>
<accession>A0A365HCV5</accession>
<dbReference type="PANTHER" id="PTHR48207:SF3">
    <property type="entry name" value="SUCCINATE--HYDROXYMETHYLGLUTARATE COA-TRANSFERASE"/>
    <property type="match status" value="1"/>
</dbReference>
<dbReference type="InterPro" id="IPR003673">
    <property type="entry name" value="CoA-Trfase_fam_III"/>
</dbReference>
<dbReference type="Proteomes" id="UP000251891">
    <property type="component" value="Unassembled WGS sequence"/>
</dbReference>
<dbReference type="InterPro" id="IPR050483">
    <property type="entry name" value="CoA-transferase_III_domain"/>
</dbReference>
<dbReference type="AlphaFoldDB" id="A0A365HCV5"/>
<protein>
    <submittedName>
        <fullName evidence="3">CoA transferase</fullName>
    </submittedName>
</protein>
<dbReference type="Gene3D" id="3.30.1540.10">
    <property type="entry name" value="formyl-coa transferase, domain 3"/>
    <property type="match status" value="1"/>
</dbReference>
<keyword evidence="4" id="KW-1185">Reference proteome</keyword>
<sequence>MTTVTTARGAATPDEHRDPGKPHALEHITVVDFTRVLAGPTCTRMLADAGARVIKIERPGTGDDTRQMGPFASDGTSEYYRFANLGKESIALNLKDPGDLRLTKAMIAKADVVVENFRPGVMAKLGLDPAELVQENPRLIVCSISGFGQYGPLHLQAAYDTVIQAISGIMDSTGEPDGDPTRVGTSISDILGGVFGYCGIVTALAARERTGKGTTIDVAMLDATFSTMEQGLMDALGVHRRPHRIGNRHPSMTPFDTFRCADQLIAICAGNDHLFGILADTLGKPELATDPRFATNVDRTNHQADLKGAMEAVLRTDTAAAWHERLEEAGVPASPILNVDDTRRLEHIKVRGMVKDVGGFQVPGNPIKFGAYNSLGTMIPSPELNNRGDALRAEFAAAANPGTPDGGATRS</sequence>
<dbReference type="InterPro" id="IPR044855">
    <property type="entry name" value="CoA-Trfase_III_dom3_sf"/>
</dbReference>
<dbReference type="InterPro" id="IPR023606">
    <property type="entry name" value="CoA-Trfase_III_dom_1_sf"/>
</dbReference>
<reference evidence="3 4" key="1">
    <citation type="submission" date="2018-06" db="EMBL/GenBank/DDBJ databases">
        <title>Actinomadura craniellae sp. nov. isolated from marine sponge Craniella sp.</title>
        <authorList>
            <person name="Li L."/>
            <person name="Xu Q.H."/>
            <person name="Lin H.W."/>
            <person name="Lu Y.H."/>
        </authorList>
    </citation>
    <scope>NUCLEOTIDE SEQUENCE [LARGE SCALE GENOMIC DNA]</scope>
    <source>
        <strain evidence="3 4">LHW63021</strain>
    </source>
</reference>
<evidence type="ECO:0000313" key="3">
    <source>
        <dbReference type="EMBL" id="RAY16945.1"/>
    </source>
</evidence>
<proteinExistence type="predicted"/>
<dbReference type="EMBL" id="QLYX01000001">
    <property type="protein sequence ID" value="RAY16945.1"/>
    <property type="molecule type" value="Genomic_DNA"/>
</dbReference>
<dbReference type="PANTHER" id="PTHR48207">
    <property type="entry name" value="SUCCINATE--HYDROXYMETHYLGLUTARATE COA-TRANSFERASE"/>
    <property type="match status" value="1"/>
</dbReference>
<feature type="region of interest" description="Disordered" evidence="2">
    <location>
        <begin position="1"/>
        <end position="22"/>
    </location>
</feature>
<organism evidence="3 4">
    <name type="scientific">Actinomadura craniellae</name>
    <dbReference type="NCBI Taxonomy" id="2231787"/>
    <lineage>
        <taxon>Bacteria</taxon>
        <taxon>Bacillati</taxon>
        <taxon>Actinomycetota</taxon>
        <taxon>Actinomycetes</taxon>
        <taxon>Streptosporangiales</taxon>
        <taxon>Thermomonosporaceae</taxon>
        <taxon>Actinomadura</taxon>
    </lineage>
</organism>
<dbReference type="RefSeq" id="WP_111862995.1">
    <property type="nucleotide sequence ID" value="NZ_QLYX01000001.1"/>
</dbReference>
<feature type="compositionally biased region" description="Basic and acidic residues" evidence="2">
    <location>
        <begin position="13"/>
        <end position="22"/>
    </location>
</feature>
<name>A0A365HCV5_9ACTN</name>
<evidence type="ECO:0000256" key="1">
    <source>
        <dbReference type="ARBA" id="ARBA00022679"/>
    </source>
</evidence>
<dbReference type="OrthoDB" id="4251672at2"/>
<dbReference type="Gene3D" id="3.40.50.10540">
    <property type="entry name" value="Crotonobetainyl-coa:carnitine coa-transferase, domain 1"/>
    <property type="match status" value="1"/>
</dbReference>
<dbReference type="SUPFAM" id="SSF89796">
    <property type="entry name" value="CoA-transferase family III (CaiB/BaiF)"/>
    <property type="match status" value="1"/>
</dbReference>
<gene>
    <name evidence="3" type="ORF">DPM19_01915</name>
</gene>